<name>A0A1Y6E9S0_9GAMM</name>
<dbReference type="InterPro" id="IPR045006">
    <property type="entry name" value="CHLI-like"/>
</dbReference>
<dbReference type="RefSeq" id="WP_086433435.1">
    <property type="nucleotide sequence ID" value="NZ_FXWH01000001.1"/>
</dbReference>
<keyword evidence="3" id="KW-1185">Reference proteome</keyword>
<dbReference type="InterPro" id="IPR027417">
    <property type="entry name" value="P-loop_NTPase"/>
</dbReference>
<sequence length="301" mass="31858">MKLATVFTRAVQGISAPQVTVEVNLSDGLPAFTIVGMPEASVREARDRVKTALVNAGFDFPAATKIMVNMAPADVPKQGARYDLAIAIGILVASNQLPEAAVAGREFYGELTLTGDLRGVPGVLPAVIACRDEGREAVIPQANQAEASVLKQQECVAGISLADVYEHLHGRHPLPFIKPLAEQKDYDYFGDIADVVGQQQAKRALLLAAAGGHHLLFVGPPGTGKTMLAQRLLGLLPALSETQALEVAALRSVSGQPFEPKHWRQRSCRAPHHSCSAAALVGGGSVNSHNKCKFPIISANK</sequence>
<dbReference type="InterPro" id="IPR020568">
    <property type="entry name" value="Ribosomal_Su5_D2-typ_SF"/>
</dbReference>
<dbReference type="PANTHER" id="PTHR32039">
    <property type="entry name" value="MAGNESIUM-CHELATASE SUBUNIT CHLI"/>
    <property type="match status" value="1"/>
</dbReference>
<reference evidence="3" key="1">
    <citation type="submission" date="2017-04" db="EMBL/GenBank/DDBJ databases">
        <authorList>
            <person name="Varghese N."/>
            <person name="Submissions S."/>
        </authorList>
    </citation>
    <scope>NUCLEOTIDE SEQUENCE [LARGE SCALE GENOMIC DNA]</scope>
</reference>
<dbReference type="GO" id="GO:0005524">
    <property type="term" value="F:ATP binding"/>
    <property type="evidence" value="ECO:0007669"/>
    <property type="project" value="InterPro"/>
</dbReference>
<dbReference type="Proteomes" id="UP000194450">
    <property type="component" value="Unassembled WGS sequence"/>
</dbReference>
<dbReference type="InterPro" id="IPR000523">
    <property type="entry name" value="Mg_chelatse_chII-like_cat_dom"/>
</dbReference>
<evidence type="ECO:0000313" key="2">
    <source>
        <dbReference type="EMBL" id="SMQ59249.1"/>
    </source>
</evidence>
<dbReference type="Pfam" id="PF13541">
    <property type="entry name" value="ChlI"/>
    <property type="match status" value="1"/>
</dbReference>
<dbReference type="Pfam" id="PF01078">
    <property type="entry name" value="Mg_chelatase"/>
    <property type="match status" value="1"/>
</dbReference>
<protein>
    <submittedName>
        <fullName evidence="2">Mg chelatase-related protein</fullName>
    </submittedName>
</protein>
<dbReference type="Gene3D" id="3.40.50.300">
    <property type="entry name" value="P-loop containing nucleotide triphosphate hydrolases"/>
    <property type="match status" value="1"/>
</dbReference>
<evidence type="ECO:0000313" key="3">
    <source>
        <dbReference type="Proteomes" id="UP000194450"/>
    </source>
</evidence>
<dbReference type="InterPro" id="IPR014721">
    <property type="entry name" value="Ribsml_uS5_D2-typ_fold_subgr"/>
</dbReference>
<accession>A0A1Y6E9S0</accession>
<dbReference type="Gene3D" id="3.30.230.10">
    <property type="match status" value="1"/>
</dbReference>
<proteinExistence type="predicted"/>
<dbReference type="SUPFAM" id="SSF52540">
    <property type="entry name" value="P-loop containing nucleoside triphosphate hydrolases"/>
    <property type="match status" value="1"/>
</dbReference>
<dbReference type="AlphaFoldDB" id="A0A1Y6E9S0"/>
<organism evidence="2 3">
    <name type="scientific">Pseudidiomarina planktonica</name>
    <dbReference type="NCBI Taxonomy" id="1323738"/>
    <lineage>
        <taxon>Bacteria</taxon>
        <taxon>Pseudomonadati</taxon>
        <taxon>Pseudomonadota</taxon>
        <taxon>Gammaproteobacteria</taxon>
        <taxon>Alteromonadales</taxon>
        <taxon>Idiomarinaceae</taxon>
        <taxon>Pseudidiomarina</taxon>
    </lineage>
</organism>
<dbReference type="EMBL" id="FXWH01000001">
    <property type="protein sequence ID" value="SMQ59249.1"/>
    <property type="molecule type" value="Genomic_DNA"/>
</dbReference>
<dbReference type="PANTHER" id="PTHR32039:SF7">
    <property type="entry name" value="COMPETENCE PROTEIN COMM"/>
    <property type="match status" value="1"/>
</dbReference>
<dbReference type="OrthoDB" id="9813147at2"/>
<evidence type="ECO:0000259" key="1">
    <source>
        <dbReference type="Pfam" id="PF01078"/>
    </source>
</evidence>
<feature type="domain" description="Magnesium chelatase ChlI-like catalytic" evidence="1">
    <location>
        <begin position="191"/>
        <end position="286"/>
    </location>
</feature>
<dbReference type="SUPFAM" id="SSF54211">
    <property type="entry name" value="Ribosomal protein S5 domain 2-like"/>
    <property type="match status" value="1"/>
</dbReference>
<gene>
    <name evidence="2" type="ORF">SAMN06297229_0237</name>
</gene>